<feature type="region of interest" description="Disordered" evidence="1">
    <location>
        <begin position="1"/>
        <end position="31"/>
    </location>
</feature>
<reference evidence="2 3" key="1">
    <citation type="submission" date="2017-03" db="EMBL/GenBank/DDBJ databases">
        <title>An alternative strategy for trypanosome survival in the mammalian bloodstream revealed through genome and transcriptome analysis of the ubiquitous bovine parasite Trypanosoma (Megatrypanum) theileri.</title>
        <authorList>
            <person name="Kelly S."/>
            <person name="Ivens A."/>
            <person name="Mott A."/>
            <person name="O'Neill E."/>
            <person name="Emms D."/>
            <person name="Macleod O."/>
            <person name="Voorheis P."/>
            <person name="Matthews J."/>
            <person name="Matthews K."/>
            <person name="Carrington M."/>
        </authorList>
    </citation>
    <scope>NUCLEOTIDE SEQUENCE [LARGE SCALE GENOMIC DNA]</scope>
    <source>
        <strain evidence="2">Edinburgh</strain>
    </source>
</reference>
<dbReference type="OrthoDB" id="248981at2759"/>
<dbReference type="VEuPathDB" id="TriTrypDB:TM35_000043600"/>
<dbReference type="GeneID" id="39982334"/>
<keyword evidence="3" id="KW-1185">Reference proteome</keyword>
<dbReference type="EMBL" id="NBCO01000004">
    <property type="protein sequence ID" value="ORC92146.1"/>
    <property type="molecule type" value="Genomic_DNA"/>
</dbReference>
<feature type="compositionally biased region" description="Basic and acidic residues" evidence="1">
    <location>
        <begin position="14"/>
        <end position="23"/>
    </location>
</feature>
<feature type="region of interest" description="Disordered" evidence="1">
    <location>
        <begin position="50"/>
        <end position="70"/>
    </location>
</feature>
<protein>
    <submittedName>
        <fullName evidence="2">Uncharacterized protein</fullName>
    </submittedName>
</protein>
<evidence type="ECO:0000313" key="3">
    <source>
        <dbReference type="Proteomes" id="UP000192257"/>
    </source>
</evidence>
<comment type="caution">
    <text evidence="2">The sequence shown here is derived from an EMBL/GenBank/DDBJ whole genome shotgun (WGS) entry which is preliminary data.</text>
</comment>
<dbReference type="Proteomes" id="UP000192257">
    <property type="component" value="Unassembled WGS sequence"/>
</dbReference>
<evidence type="ECO:0000256" key="1">
    <source>
        <dbReference type="SAM" id="MobiDB-lite"/>
    </source>
</evidence>
<sequence length="199" mass="21932">MSSQIPTSMSAEQRANRAAEELASRVAQRSTLSSNAAPFVPSFLQNHGLTTATTTTTTATTELTPEEKSAEDRIIMQQESFVRELQELYDGAGAHTQLPSASSVAATMAVATTALKTFGDMTEEELQMLEEYLWDPAQGGEGEEAAEDRLFVHQDDGMQPDEEEWLIQQMIETDEVASRKKQDAHEKIVESKQNVPHNS</sequence>
<name>A0A1X0P5C6_9TRYP</name>
<accession>A0A1X0P5C6</accession>
<proteinExistence type="predicted"/>
<feature type="compositionally biased region" description="Polar residues" evidence="1">
    <location>
        <begin position="1"/>
        <end position="13"/>
    </location>
</feature>
<organism evidence="2 3">
    <name type="scientific">Trypanosoma theileri</name>
    <dbReference type="NCBI Taxonomy" id="67003"/>
    <lineage>
        <taxon>Eukaryota</taxon>
        <taxon>Discoba</taxon>
        <taxon>Euglenozoa</taxon>
        <taxon>Kinetoplastea</taxon>
        <taxon>Metakinetoplastina</taxon>
        <taxon>Trypanosomatida</taxon>
        <taxon>Trypanosomatidae</taxon>
        <taxon>Trypanosoma</taxon>
    </lineage>
</organism>
<dbReference type="RefSeq" id="XP_028886212.1">
    <property type="nucleotide sequence ID" value="XM_029022554.1"/>
</dbReference>
<feature type="compositionally biased region" description="Basic and acidic residues" evidence="1">
    <location>
        <begin position="176"/>
        <end position="190"/>
    </location>
</feature>
<dbReference type="AlphaFoldDB" id="A0A1X0P5C6"/>
<gene>
    <name evidence="2" type="ORF">TM35_000043600</name>
</gene>
<feature type="compositionally biased region" description="Low complexity" evidence="1">
    <location>
        <begin position="50"/>
        <end position="61"/>
    </location>
</feature>
<feature type="region of interest" description="Disordered" evidence="1">
    <location>
        <begin position="176"/>
        <end position="199"/>
    </location>
</feature>
<evidence type="ECO:0000313" key="2">
    <source>
        <dbReference type="EMBL" id="ORC92146.1"/>
    </source>
</evidence>